<feature type="domain" description="Acetophenone carboxylase-like C-terminal" evidence="3">
    <location>
        <begin position="498"/>
        <end position="662"/>
    </location>
</feature>
<dbReference type="InterPro" id="IPR002821">
    <property type="entry name" value="Hydantoinase_A"/>
</dbReference>
<reference evidence="4 5" key="1">
    <citation type="journal article" date="2019" name="Environ. Microbiol.">
        <title>Species interactions and distinct microbial communities in high Arctic permafrost affected cryosols are associated with the CH4 and CO2 gas fluxes.</title>
        <authorList>
            <person name="Altshuler I."/>
            <person name="Hamel J."/>
            <person name="Turney S."/>
            <person name="Magnuson E."/>
            <person name="Levesque R."/>
            <person name="Greer C."/>
            <person name="Whyte L.G."/>
        </authorList>
    </citation>
    <scope>NUCLEOTIDE SEQUENCE [LARGE SCALE GENOMIC DNA]</scope>
    <source>
        <strain evidence="4 5">S5.20</strain>
    </source>
</reference>
<evidence type="ECO:0000313" key="5">
    <source>
        <dbReference type="Proteomes" id="UP000320095"/>
    </source>
</evidence>
<organism evidence="4 5">
    <name type="scientific">Mycolicibacterium hodleri</name>
    <dbReference type="NCBI Taxonomy" id="49897"/>
    <lineage>
        <taxon>Bacteria</taxon>
        <taxon>Bacillati</taxon>
        <taxon>Actinomycetota</taxon>
        <taxon>Actinomycetes</taxon>
        <taxon>Mycobacteriales</taxon>
        <taxon>Mycobacteriaceae</taxon>
        <taxon>Mycolicibacterium</taxon>
    </lineage>
</organism>
<evidence type="ECO:0000259" key="1">
    <source>
        <dbReference type="Pfam" id="PF01968"/>
    </source>
</evidence>
<sequence length="673" mass="72159">MIGVDVGGTFTDVIAIRDGKPVTVKIQTRRESVHLSVLEGAKAVDPTQSNVFNHASTHGLNAVLTRRLPKVGLLATMGHRDVMDRARLIRPVQALTDPSWRRSFSDSTAPMVPRYLRRGVVERMTASGEAMVPLDEAQVIEQLQVLKRCNVEGVAIAFLHSHVNGTHERRVAELVAEHLPGVRCSYSSDVSPLAKEYARTSTTVIDVIMKIIYTDYDAELQDGLRELGFTGQLNYADSAATLVPAKTAMDKPYRIVFSGPSAGTAACVHLGVEIDDHDMLCVDIGGTSCDLSVITAGSTHRNTTFEFEYDMVVNSLSTDISTLGAGGGSIATVNELGELRVGPESAGGTPGPACYGLGGTEPTMTDAALLMGFIDPGGFAGGTLKLHAEHAATAFESLAMAGDLGHRVTSTWRIGLNNIVEGIYNVALARGLDSSDFSVVAFGAAGPMMLPFVLDQVKLRRVVVPPHPGLFSALGLLATDLVFSDSRSAYTVLAPESAESIAAHFREMEDSLLSGLGDAERASSKVVRTFDGRLLGQGWDMPLVTMPSGELTADSIAEMVTSFHDHYQRRNGIRLDAFPVEAVTFRASLVVPSERFTFERPETRTSGKPEPLDATTIRFLYGDDVSAPVYLRDTLLAGDRIVGPAIVREPMSTTVVPDGRTLTVGTVGEMYVH</sequence>
<dbReference type="RefSeq" id="WP_140694425.1">
    <property type="nucleotide sequence ID" value="NZ_RCZG01000008.1"/>
</dbReference>
<dbReference type="PANTHER" id="PTHR11365">
    <property type="entry name" value="5-OXOPROLINASE RELATED"/>
    <property type="match status" value="1"/>
</dbReference>
<comment type="caution">
    <text evidence="4">The sequence shown here is derived from an EMBL/GenBank/DDBJ whole genome shotgun (WGS) entry which is preliminary data.</text>
</comment>
<evidence type="ECO:0000259" key="2">
    <source>
        <dbReference type="Pfam" id="PF05378"/>
    </source>
</evidence>
<protein>
    <submittedName>
        <fullName evidence="4">Hydantoinase/oxoprolinase family protein</fullName>
    </submittedName>
</protein>
<dbReference type="PANTHER" id="PTHR11365:SF23">
    <property type="entry name" value="HYPOTHETICAL 5-OXOPROLINASE (EUROFUNG)-RELATED"/>
    <property type="match status" value="1"/>
</dbReference>
<dbReference type="SUPFAM" id="SSF53067">
    <property type="entry name" value="Actin-like ATPase domain"/>
    <property type="match status" value="1"/>
</dbReference>
<feature type="domain" description="Hydantoinase A/oxoprolinase" evidence="1">
    <location>
        <begin position="199"/>
        <end position="482"/>
    </location>
</feature>
<dbReference type="Pfam" id="PF05378">
    <property type="entry name" value="Hydant_A_N"/>
    <property type="match status" value="1"/>
</dbReference>
<accession>A0A502E7K3</accession>
<evidence type="ECO:0000259" key="3">
    <source>
        <dbReference type="Pfam" id="PF19278"/>
    </source>
</evidence>
<dbReference type="InterPro" id="IPR045079">
    <property type="entry name" value="Oxoprolinase-like"/>
</dbReference>
<dbReference type="InterPro" id="IPR043129">
    <property type="entry name" value="ATPase_NBD"/>
</dbReference>
<dbReference type="EMBL" id="RCZG01000008">
    <property type="protein sequence ID" value="TPG32476.1"/>
    <property type="molecule type" value="Genomic_DNA"/>
</dbReference>
<name>A0A502E7K3_9MYCO</name>
<keyword evidence="5" id="KW-1185">Reference proteome</keyword>
<feature type="domain" description="Hydantoinase/oxoprolinase N-terminal" evidence="2">
    <location>
        <begin position="2"/>
        <end position="178"/>
    </location>
</feature>
<evidence type="ECO:0000313" key="4">
    <source>
        <dbReference type="EMBL" id="TPG32476.1"/>
    </source>
</evidence>
<dbReference type="GO" id="GO:0017168">
    <property type="term" value="F:5-oxoprolinase (ATP-hydrolyzing) activity"/>
    <property type="evidence" value="ECO:0007669"/>
    <property type="project" value="TreeGrafter"/>
</dbReference>
<gene>
    <name evidence="4" type="ORF">EAH80_19600</name>
</gene>
<dbReference type="Proteomes" id="UP000320095">
    <property type="component" value="Unassembled WGS sequence"/>
</dbReference>
<dbReference type="InterPro" id="IPR049517">
    <property type="entry name" value="ACX-like_C"/>
</dbReference>
<dbReference type="AlphaFoldDB" id="A0A502E7K3"/>
<proteinExistence type="predicted"/>
<dbReference type="OrthoDB" id="9768323at2"/>
<dbReference type="GO" id="GO:0005829">
    <property type="term" value="C:cytosol"/>
    <property type="evidence" value="ECO:0007669"/>
    <property type="project" value="TreeGrafter"/>
</dbReference>
<dbReference type="Pfam" id="PF19278">
    <property type="entry name" value="Hydant_A_C"/>
    <property type="match status" value="1"/>
</dbReference>
<dbReference type="InterPro" id="IPR008040">
    <property type="entry name" value="Hydant_A_N"/>
</dbReference>
<dbReference type="GO" id="GO:0006749">
    <property type="term" value="P:glutathione metabolic process"/>
    <property type="evidence" value="ECO:0007669"/>
    <property type="project" value="TreeGrafter"/>
</dbReference>
<dbReference type="Pfam" id="PF01968">
    <property type="entry name" value="Hydantoinase_A"/>
    <property type="match status" value="1"/>
</dbReference>